<evidence type="ECO:0000313" key="1">
    <source>
        <dbReference type="EMBL" id="VIP05199.1"/>
    </source>
</evidence>
<keyword evidence="2" id="KW-1185">Reference proteome</keyword>
<dbReference type="AlphaFoldDB" id="A0A6C2YW57"/>
<organism evidence="1">
    <name type="scientific">Tuwongella immobilis</name>
    <dbReference type="NCBI Taxonomy" id="692036"/>
    <lineage>
        <taxon>Bacteria</taxon>
        <taxon>Pseudomonadati</taxon>
        <taxon>Planctomycetota</taxon>
        <taxon>Planctomycetia</taxon>
        <taxon>Gemmatales</taxon>
        <taxon>Gemmataceae</taxon>
        <taxon>Tuwongella</taxon>
    </lineage>
</organism>
<name>A0A6C2YW57_9BACT</name>
<reference evidence="1" key="1">
    <citation type="submission" date="2019-04" db="EMBL/GenBank/DDBJ databases">
        <authorList>
            <consortium name="Science for Life Laboratories"/>
        </authorList>
    </citation>
    <scope>NUCLEOTIDE SEQUENCE</scope>
    <source>
        <strain evidence="1">MBLW1</strain>
    </source>
</reference>
<evidence type="ECO:0000313" key="2">
    <source>
        <dbReference type="Proteomes" id="UP000464378"/>
    </source>
</evidence>
<gene>
    <name evidence="1" type="ORF">GMBLW1_39940</name>
</gene>
<accession>A0A6C2YW57</accession>
<dbReference type="EMBL" id="LR593887">
    <property type="protein sequence ID" value="VTS07754.1"/>
    <property type="molecule type" value="Genomic_DNA"/>
</dbReference>
<protein>
    <submittedName>
        <fullName evidence="1">Uncharacterized protein</fullName>
    </submittedName>
</protein>
<dbReference type="InParanoid" id="A0A6C2YW57"/>
<dbReference type="KEGG" id="tim:GMBLW1_39940"/>
<dbReference type="Proteomes" id="UP000464378">
    <property type="component" value="Chromosome"/>
</dbReference>
<proteinExistence type="predicted"/>
<sequence length="50" mass="5508">MSLLQKGLPPGQTWIETPVLGFCGRDEPLKTVAGRSKSWPLRAAFKIVIL</sequence>
<dbReference type="EMBL" id="LR586016">
    <property type="protein sequence ID" value="VIP05199.1"/>
    <property type="molecule type" value="Genomic_DNA"/>
</dbReference>